<dbReference type="InterPro" id="IPR016039">
    <property type="entry name" value="Thiolase-like"/>
</dbReference>
<dbReference type="FunFam" id="3.40.47.10:FF:000019">
    <property type="entry name" value="Polyketide synthase type I"/>
    <property type="match status" value="1"/>
</dbReference>
<dbReference type="Proteomes" id="UP000249169">
    <property type="component" value="Unassembled WGS sequence"/>
</dbReference>
<dbReference type="InterPro" id="IPR020806">
    <property type="entry name" value="PKS_PP-bd"/>
</dbReference>
<evidence type="ECO:0000256" key="2">
    <source>
        <dbReference type="ARBA" id="ARBA00022450"/>
    </source>
</evidence>
<dbReference type="Pfam" id="PF16197">
    <property type="entry name" value="KAsynt_C_assoc"/>
    <property type="match status" value="1"/>
</dbReference>
<organism evidence="10 11">
    <name type="scientific">Lujinxingia litoralis</name>
    <dbReference type="NCBI Taxonomy" id="2211119"/>
    <lineage>
        <taxon>Bacteria</taxon>
        <taxon>Deltaproteobacteria</taxon>
        <taxon>Bradymonadales</taxon>
        <taxon>Lujinxingiaceae</taxon>
        <taxon>Lujinxingia</taxon>
    </lineage>
</organism>
<feature type="domain" description="Ketosynthase family 3 (KS3)" evidence="9">
    <location>
        <begin position="709"/>
        <end position="1131"/>
    </location>
</feature>
<evidence type="ECO:0000256" key="7">
    <source>
        <dbReference type="SAM" id="MobiDB-lite"/>
    </source>
</evidence>
<dbReference type="AlphaFoldDB" id="A0A328C557"/>
<dbReference type="Pfam" id="PF23024">
    <property type="entry name" value="AMP-dom_DIP2-like"/>
    <property type="match status" value="1"/>
</dbReference>
<dbReference type="InterPro" id="IPR042099">
    <property type="entry name" value="ANL_N_sf"/>
</dbReference>
<dbReference type="InterPro" id="IPR036736">
    <property type="entry name" value="ACP-like_sf"/>
</dbReference>
<dbReference type="CDD" id="cd05931">
    <property type="entry name" value="FAAL"/>
    <property type="match status" value="1"/>
</dbReference>
<dbReference type="PROSITE" id="PS50075">
    <property type="entry name" value="CARRIER"/>
    <property type="match status" value="1"/>
</dbReference>
<keyword evidence="11" id="KW-1185">Reference proteome</keyword>
<dbReference type="SUPFAM" id="SSF56801">
    <property type="entry name" value="Acetyl-CoA synthetase-like"/>
    <property type="match status" value="1"/>
</dbReference>
<dbReference type="GO" id="GO:0004312">
    <property type="term" value="F:fatty acid synthase activity"/>
    <property type="evidence" value="ECO:0007669"/>
    <property type="project" value="TreeGrafter"/>
</dbReference>
<evidence type="ECO:0000313" key="11">
    <source>
        <dbReference type="Proteomes" id="UP000249169"/>
    </source>
</evidence>
<feature type="domain" description="Carrier" evidence="8">
    <location>
        <begin position="608"/>
        <end position="685"/>
    </location>
</feature>
<dbReference type="PROSITE" id="PS00455">
    <property type="entry name" value="AMP_BINDING"/>
    <property type="match status" value="1"/>
</dbReference>
<evidence type="ECO:0000256" key="5">
    <source>
        <dbReference type="ARBA" id="ARBA00022832"/>
    </source>
</evidence>
<dbReference type="FunFam" id="3.40.50.12780:FF:000013">
    <property type="entry name" value="Long-chain-fatty-acid--AMP ligase FadD32"/>
    <property type="match status" value="1"/>
</dbReference>
<dbReference type="GO" id="GO:0071770">
    <property type="term" value="P:DIM/DIP cell wall layer assembly"/>
    <property type="evidence" value="ECO:0007669"/>
    <property type="project" value="TreeGrafter"/>
</dbReference>
<dbReference type="Pfam" id="PF00109">
    <property type="entry name" value="ketoacyl-synt"/>
    <property type="match status" value="1"/>
</dbReference>
<dbReference type="SMART" id="SM00825">
    <property type="entry name" value="PKS_KS"/>
    <property type="match status" value="1"/>
</dbReference>
<name>A0A328C557_9DELT</name>
<gene>
    <name evidence="10" type="ORF">DL240_11435</name>
</gene>
<dbReference type="GO" id="GO:0005737">
    <property type="term" value="C:cytoplasm"/>
    <property type="evidence" value="ECO:0007669"/>
    <property type="project" value="TreeGrafter"/>
</dbReference>
<evidence type="ECO:0000259" key="9">
    <source>
        <dbReference type="PROSITE" id="PS52004"/>
    </source>
</evidence>
<sequence>MPGQPPLWGELCPPESRRDFQGVDVSKQDRSNTLVDTLRERVASQGDKIAYIFLEDGEREGGRLSFADLDRRARAIGAHLQETMAPGERALILYPPSLDYIAAFFGCLYAGVIAVPAYPPDPTRLQRTLPRLQAIVDDARATVALTTEPIAQMAEFLAMESPGLATLRWVATDVIDDELAARWQPPTIDAETLAFLQYTSGSTGNPKGVMLDHRTLLKNEALIEIGYQAAADDVIVSWLPLYHDMGLIGGVILPVYKGCTSVVMSPLDFLKKPQRWLEAFSKYRGTLSAAPNFAFDLCVRRVSEEVLQGLDLSCWEVACNGAEPVRMSTVERFADYFAPAGFQRAAFSPSYGLAEVGLLVSTPERMVEPVEVEIEGVMWPSCGQPVGDFEVKIVNPDTLQACEDGQVGEIWLAGGSVARGYWERPEVNQEVFGARLRGEEQAYLRTGDLGALKDGELVVTGRLKDLVVIRGVNHYPQDLEATVEGVDPGLRAGCGAAFALSTEGEERLVVVHEIDKGAVDRADEIIASVRRALVKGHEVNPFDVVLIKARTIEKTSSGKIQRRATRNAYEHGTLDVIASAQRGAEVGDAGSGSATPSDRAVEALKPAKPVGDVALWLRDRVAQEAGVAPAAVSLRAPFANYGLGSAEAVGLVGELEERFGVTLSATTLYDFPTIAELARHVEGAGEGPPAPAGEASETRGARREADALEGAVAIVGMACRFPKAEGVEAFWQMLHGGECGISEVPGWRWRKEDYLESSAPGYDVMVSARGGFVEGLDHFDASFFGISPREARAMDPQQRLVMEVAWHALEDAGLSAERLARSRTGVFIGQSGSDFARLYQGAAVRAGTGLSASITANRLSYAWDLRGPSQVVDTACSSSLVALDQAVLNLRAGRCDQAVVGGVNAILDPQVSVAFSQAGMLSPEGLCKTFDEGANGYVRGEGCGVVVVKRLEDALAAGDRIWAVVRGTAVNQDGQTNGLTAPNGRSQQAVIEEAWADAGLERGAVDYVEAHGTGTELGDAIEAQSLQKVFGVGRAEEASKVALGSVKTNVGHLEAAAGMAGLIKVALMLSQKTLVPHLNFERPSAASELVGSALEVVDSARSWEGQHGQALRAGLSGFGFGGTNAHVVLESAPEQARRGAVAQPGLRVYERKRFWPKEGQMLHRGVDSCGPKGGE</sequence>
<evidence type="ECO:0000256" key="1">
    <source>
        <dbReference type="ARBA" id="ARBA00006432"/>
    </source>
</evidence>
<dbReference type="InterPro" id="IPR000873">
    <property type="entry name" value="AMP-dep_synth/lig_dom"/>
</dbReference>
<dbReference type="Pfam" id="PF02801">
    <property type="entry name" value="Ketoacyl-synt_C"/>
    <property type="match status" value="1"/>
</dbReference>
<evidence type="ECO:0000259" key="8">
    <source>
        <dbReference type="PROSITE" id="PS50075"/>
    </source>
</evidence>
<dbReference type="EMBL" id="QHKO01000004">
    <property type="protein sequence ID" value="RAL22451.1"/>
    <property type="molecule type" value="Genomic_DNA"/>
</dbReference>
<dbReference type="InterPro" id="IPR032821">
    <property type="entry name" value="PKS_assoc"/>
</dbReference>
<evidence type="ECO:0000256" key="4">
    <source>
        <dbReference type="ARBA" id="ARBA00022679"/>
    </source>
</evidence>
<keyword evidence="6" id="KW-0443">Lipid metabolism</keyword>
<keyword evidence="2" id="KW-0596">Phosphopantetheine</keyword>
<dbReference type="InterPro" id="IPR040097">
    <property type="entry name" value="FAAL/FAAC"/>
</dbReference>
<keyword evidence="5" id="KW-0276">Fatty acid metabolism</keyword>
<dbReference type="InterPro" id="IPR020845">
    <property type="entry name" value="AMP-binding_CS"/>
</dbReference>
<dbReference type="SUPFAM" id="SSF47336">
    <property type="entry name" value="ACP-like"/>
    <property type="match status" value="1"/>
</dbReference>
<dbReference type="GO" id="GO:0005886">
    <property type="term" value="C:plasma membrane"/>
    <property type="evidence" value="ECO:0007669"/>
    <property type="project" value="TreeGrafter"/>
</dbReference>
<dbReference type="PROSITE" id="PS52004">
    <property type="entry name" value="KS3_2"/>
    <property type="match status" value="1"/>
</dbReference>
<dbReference type="InterPro" id="IPR018201">
    <property type="entry name" value="Ketoacyl_synth_AS"/>
</dbReference>
<dbReference type="InterPro" id="IPR020841">
    <property type="entry name" value="PKS_Beta-ketoAc_synthase_dom"/>
</dbReference>
<dbReference type="CDD" id="cd00833">
    <property type="entry name" value="PKS"/>
    <property type="match status" value="1"/>
</dbReference>
<accession>A0A328C557</accession>
<dbReference type="PANTHER" id="PTHR43775:SF37">
    <property type="entry name" value="SI:DKEY-61P9.11"/>
    <property type="match status" value="1"/>
</dbReference>
<dbReference type="InterPro" id="IPR009081">
    <property type="entry name" value="PP-bd_ACP"/>
</dbReference>
<dbReference type="InterPro" id="IPR014031">
    <property type="entry name" value="Ketoacyl_synth_C"/>
</dbReference>
<evidence type="ECO:0000313" key="10">
    <source>
        <dbReference type="EMBL" id="RAL22451.1"/>
    </source>
</evidence>
<dbReference type="SMART" id="SM00823">
    <property type="entry name" value="PKS_PP"/>
    <property type="match status" value="1"/>
</dbReference>
<dbReference type="PROSITE" id="PS00606">
    <property type="entry name" value="KS3_1"/>
    <property type="match status" value="1"/>
</dbReference>
<dbReference type="Gene3D" id="3.40.50.12780">
    <property type="entry name" value="N-terminal domain of ligase-like"/>
    <property type="match status" value="1"/>
</dbReference>
<feature type="region of interest" description="Disordered" evidence="7">
    <location>
        <begin position="683"/>
        <end position="702"/>
    </location>
</feature>
<dbReference type="SMART" id="SM01294">
    <property type="entry name" value="PKS_PP_betabranch"/>
    <property type="match status" value="1"/>
</dbReference>
<keyword evidence="4" id="KW-0808">Transferase</keyword>
<dbReference type="Pfam" id="PF00501">
    <property type="entry name" value="AMP-binding"/>
    <property type="match status" value="1"/>
</dbReference>
<proteinExistence type="inferred from homology"/>
<comment type="similarity">
    <text evidence="1">Belongs to the ATP-dependent AMP-binding enzyme family.</text>
</comment>
<dbReference type="PANTHER" id="PTHR43775">
    <property type="entry name" value="FATTY ACID SYNTHASE"/>
    <property type="match status" value="1"/>
</dbReference>
<dbReference type="Pfam" id="PF00550">
    <property type="entry name" value="PP-binding"/>
    <property type="match status" value="1"/>
</dbReference>
<dbReference type="Gene3D" id="1.10.1200.10">
    <property type="entry name" value="ACP-like"/>
    <property type="match status" value="1"/>
</dbReference>
<dbReference type="InterPro" id="IPR050091">
    <property type="entry name" value="PKS_NRPS_Biosynth_Enz"/>
</dbReference>
<protein>
    <submittedName>
        <fullName evidence="10">Uncharacterized protein</fullName>
    </submittedName>
</protein>
<reference evidence="10 11" key="1">
    <citation type="submission" date="2018-05" db="EMBL/GenBank/DDBJ databases">
        <title>Lujinxingia marina gen. nov. sp. nov., a new facultative anaerobic member of the class Deltaproteobacteria, and proposal of Lujinxingaceae fam. nov.</title>
        <authorList>
            <person name="Li C.-M."/>
        </authorList>
    </citation>
    <scope>NUCLEOTIDE SEQUENCE [LARGE SCALE GENOMIC DNA]</scope>
    <source>
        <strain evidence="10 11">B210</strain>
    </source>
</reference>
<evidence type="ECO:0000256" key="6">
    <source>
        <dbReference type="ARBA" id="ARBA00023098"/>
    </source>
</evidence>
<dbReference type="GO" id="GO:0006633">
    <property type="term" value="P:fatty acid biosynthetic process"/>
    <property type="evidence" value="ECO:0007669"/>
    <property type="project" value="InterPro"/>
</dbReference>
<comment type="caution">
    <text evidence="10">The sequence shown here is derived from an EMBL/GenBank/DDBJ whole genome shotgun (WGS) entry which is preliminary data.</text>
</comment>
<dbReference type="GO" id="GO:0004315">
    <property type="term" value="F:3-oxoacyl-[acyl-carrier-protein] synthase activity"/>
    <property type="evidence" value="ECO:0007669"/>
    <property type="project" value="InterPro"/>
</dbReference>
<keyword evidence="3" id="KW-0597">Phosphoprotein</keyword>
<dbReference type="Gene3D" id="3.30.300.30">
    <property type="match status" value="1"/>
</dbReference>
<dbReference type="GO" id="GO:0031177">
    <property type="term" value="F:phosphopantetheine binding"/>
    <property type="evidence" value="ECO:0007669"/>
    <property type="project" value="InterPro"/>
</dbReference>
<dbReference type="InterPro" id="IPR045851">
    <property type="entry name" value="AMP-bd_C_sf"/>
</dbReference>
<dbReference type="InterPro" id="IPR025110">
    <property type="entry name" value="AMP-bd_C"/>
</dbReference>
<dbReference type="Gene3D" id="3.40.47.10">
    <property type="match status" value="1"/>
</dbReference>
<evidence type="ECO:0000256" key="3">
    <source>
        <dbReference type="ARBA" id="ARBA00022553"/>
    </source>
</evidence>
<dbReference type="SUPFAM" id="SSF53901">
    <property type="entry name" value="Thiolase-like"/>
    <property type="match status" value="1"/>
</dbReference>
<dbReference type="InterPro" id="IPR014030">
    <property type="entry name" value="Ketoacyl_synth_N"/>
</dbReference>